<feature type="transmembrane region" description="Helical" evidence="1">
    <location>
        <begin position="139"/>
        <end position="167"/>
    </location>
</feature>
<keyword evidence="1" id="KW-0472">Membrane</keyword>
<proteinExistence type="predicted"/>
<evidence type="ECO:0000256" key="1">
    <source>
        <dbReference type="SAM" id="Phobius"/>
    </source>
</evidence>
<evidence type="ECO:0000259" key="2">
    <source>
        <dbReference type="Pfam" id="PF24840"/>
    </source>
</evidence>
<evidence type="ECO:0000313" key="6">
    <source>
        <dbReference type="Proteomes" id="UP001302367"/>
    </source>
</evidence>
<evidence type="ECO:0000313" key="4">
    <source>
        <dbReference type="EMBL" id="WPB00608.1"/>
    </source>
</evidence>
<dbReference type="AlphaFoldDB" id="A0A2G5I3A9"/>
<dbReference type="EMBL" id="CP134186">
    <property type="protein sequence ID" value="WPB00608.1"/>
    <property type="molecule type" value="Genomic_DNA"/>
</dbReference>
<evidence type="ECO:0000313" key="3">
    <source>
        <dbReference type="EMBL" id="PIA99306.1"/>
    </source>
</evidence>
<accession>A0A2G5I3A9</accession>
<evidence type="ECO:0000313" key="5">
    <source>
        <dbReference type="Proteomes" id="UP000230605"/>
    </source>
</evidence>
<protein>
    <recommendedName>
        <fullName evidence="2">SigF-like NTF2-like domain-containing protein</fullName>
    </recommendedName>
</protein>
<dbReference type="Proteomes" id="UP001302367">
    <property type="component" value="Chromosome 3"/>
</dbReference>
<gene>
    <name evidence="3" type="ORF">CB0940_03433</name>
    <name evidence="4" type="ORF">RHO25_005228</name>
</gene>
<dbReference type="OrthoDB" id="2344312at2759"/>
<organism evidence="3 5">
    <name type="scientific">Cercospora beticola</name>
    <name type="common">Sugarbeet leaf spot fungus</name>
    <dbReference type="NCBI Taxonomy" id="122368"/>
    <lineage>
        <taxon>Eukaryota</taxon>
        <taxon>Fungi</taxon>
        <taxon>Dikarya</taxon>
        <taxon>Ascomycota</taxon>
        <taxon>Pezizomycotina</taxon>
        <taxon>Dothideomycetes</taxon>
        <taxon>Dothideomycetidae</taxon>
        <taxon>Mycosphaerellales</taxon>
        <taxon>Mycosphaerellaceae</taxon>
        <taxon>Cercospora</taxon>
    </lineage>
</organism>
<dbReference type="PANTHER" id="PTHR35393:SF1">
    <property type="entry name" value="SNOAL-LIKE DOMAIN-CONTAINING PROTEIN"/>
    <property type="match status" value="1"/>
</dbReference>
<dbReference type="EMBL" id="LKMD01000101">
    <property type="protein sequence ID" value="PIA99306.1"/>
    <property type="molecule type" value="Genomic_DNA"/>
</dbReference>
<reference evidence="4 6" key="2">
    <citation type="submission" date="2023-09" db="EMBL/GenBank/DDBJ databases">
        <title>Complete-Gapless Cercospora beticola genome.</title>
        <authorList>
            <person name="Wyatt N.A."/>
            <person name="Spanner R.E."/>
            <person name="Bolton M.D."/>
        </authorList>
    </citation>
    <scope>NUCLEOTIDE SEQUENCE [LARGE SCALE GENOMIC DNA]</scope>
    <source>
        <strain evidence="4">Cb09-40</strain>
    </source>
</reference>
<dbReference type="PANTHER" id="PTHR35393">
    <property type="entry name" value="CHROMOSOME 1, WHOLE GENOME SHOTGUN SEQUENCE"/>
    <property type="match status" value="1"/>
</dbReference>
<dbReference type="InterPro" id="IPR057514">
    <property type="entry name" value="NTF2_SigF"/>
</dbReference>
<keyword evidence="6" id="KW-1185">Reference proteome</keyword>
<sequence length="215" mass="24950">MDDPIAEIRGIVHKLTQGSPRQQETAITNYFTSDASFTHPFCRTGSFEGSRWLILQIFRWYKIMSPTIILNVNSVAYDEDKMILYVSISQIFSIWFVPLHKSAVDLTTVLQLVHKPGSRKYYIQSQNDLYQVDQFFQFFAPWGIGTAIVMFWHFWATFFCVILAFLGKPFTSLMESRWERKQRTHLRTNGVNGRESARASTEVKGFSFVGYGQDN</sequence>
<dbReference type="Pfam" id="PF24840">
    <property type="entry name" value="NTF2_SigF"/>
    <property type="match status" value="1"/>
</dbReference>
<name>A0A2G5I3A9_CERBT</name>
<dbReference type="Proteomes" id="UP000230605">
    <property type="component" value="Chromosome 3"/>
</dbReference>
<keyword evidence="1" id="KW-0812">Transmembrane</keyword>
<keyword evidence="1" id="KW-1133">Transmembrane helix</keyword>
<reference evidence="3 5" key="1">
    <citation type="submission" date="2015-10" db="EMBL/GenBank/DDBJ databases">
        <title>The cercosporin biosynthetic gene cluster was horizontally transferred to several fungal lineages and shown to be expanded in Cercospora beticola based on microsynteny with recipient genomes.</title>
        <authorList>
            <person name="De Jonge R."/>
            <person name="Ebert M.K."/>
            <person name="Suttle J.C."/>
            <person name="Jurick Ii W.M."/>
            <person name="Secor G.A."/>
            <person name="Thomma B.P."/>
            <person name="Van De Peer Y."/>
            <person name="Bolton M.D."/>
        </authorList>
    </citation>
    <scope>NUCLEOTIDE SEQUENCE [LARGE SCALE GENOMIC DNA]</scope>
    <source>
        <strain evidence="3 5">09-40</strain>
    </source>
</reference>
<feature type="domain" description="SigF-like NTF2-like" evidence="2">
    <location>
        <begin position="1"/>
        <end position="164"/>
    </location>
</feature>